<proteinExistence type="predicted"/>
<dbReference type="Gene3D" id="3.40.710.10">
    <property type="entry name" value="DD-peptidase/beta-lactamase superfamily"/>
    <property type="match status" value="1"/>
</dbReference>
<dbReference type="EMBL" id="JAAKZF010000138">
    <property type="protein sequence ID" value="NGO55833.1"/>
    <property type="molecule type" value="Genomic_DNA"/>
</dbReference>
<sequence length="393" mass="42273">MGENNDMSLRDAVAAVASSVEKGALPGAVVLISGPNRADAQEVIGANSIAGNPMRLDTLFRIASLTKPIVSAAALRLIEAGKLQLQDPIAQTLPELASLKVLRTLGPRSDRIESAARPLTIFDLLTHTSGFAYPITAEGVSARLLGEFNTEFLPGCSEKDWLRRLAEVPLMHQPGEAYTYGFSTDVLGLILSRTTGRSLGEYLNDALFAPLNMCDTTFLVKPENWSKLAHAYTTEPDGRLTSIPAALDCQHALETGFESGGAGLVSTAADVLRFARFLLAGLDTSGRPLLSEHSIKMMTSNHLTAEQRQRPAFGAADYWREQGFGLGLSVLDRPSGNRANSAGRYGWAGIYGTWWSNAPSHRLCAIVMTQVMTGNAPPSHEVQFEANFDKALS</sequence>
<dbReference type="InterPro" id="IPR050789">
    <property type="entry name" value="Diverse_Enzym_Activities"/>
</dbReference>
<dbReference type="Proteomes" id="UP001642900">
    <property type="component" value="Unassembled WGS sequence"/>
</dbReference>
<accession>A0A6G4WNR3</accession>
<evidence type="ECO:0000313" key="3">
    <source>
        <dbReference type="Proteomes" id="UP001642900"/>
    </source>
</evidence>
<comment type="caution">
    <text evidence="2">The sequence shown here is derived from an EMBL/GenBank/DDBJ whole genome shotgun (WGS) entry which is preliminary data.</text>
</comment>
<dbReference type="SUPFAM" id="SSF56601">
    <property type="entry name" value="beta-lactamase/transpeptidase-like"/>
    <property type="match status" value="1"/>
</dbReference>
<dbReference type="PANTHER" id="PTHR43283:SF3">
    <property type="entry name" value="BETA-LACTAMASE FAMILY PROTEIN (AFU_ORTHOLOGUE AFUA_5G07500)"/>
    <property type="match status" value="1"/>
</dbReference>
<protein>
    <submittedName>
        <fullName evidence="2">Beta-lactamase family protein</fullName>
    </submittedName>
</protein>
<gene>
    <name evidence="2" type="ORF">G6N73_33320</name>
</gene>
<name>A0A6G4WNR3_9HYPH</name>
<organism evidence="2 3">
    <name type="scientific">Allomesorhizobium camelthorni</name>
    <dbReference type="NCBI Taxonomy" id="475069"/>
    <lineage>
        <taxon>Bacteria</taxon>
        <taxon>Pseudomonadati</taxon>
        <taxon>Pseudomonadota</taxon>
        <taxon>Alphaproteobacteria</taxon>
        <taxon>Hyphomicrobiales</taxon>
        <taxon>Phyllobacteriaceae</taxon>
        <taxon>Allomesorhizobium</taxon>
    </lineage>
</organism>
<dbReference type="InterPro" id="IPR001466">
    <property type="entry name" value="Beta-lactam-related"/>
</dbReference>
<reference evidence="2 3" key="1">
    <citation type="submission" date="2020-02" db="EMBL/GenBank/DDBJ databases">
        <title>Genome sequence of strain CCNWXJ40-4.</title>
        <authorList>
            <person name="Gao J."/>
            <person name="Sun J."/>
        </authorList>
    </citation>
    <scope>NUCLEOTIDE SEQUENCE [LARGE SCALE GENOMIC DNA]</scope>
    <source>
        <strain evidence="2 3">CCNWXJ 40-4</strain>
    </source>
</reference>
<dbReference type="InterPro" id="IPR012338">
    <property type="entry name" value="Beta-lactam/transpept-like"/>
</dbReference>
<dbReference type="PANTHER" id="PTHR43283">
    <property type="entry name" value="BETA-LACTAMASE-RELATED"/>
    <property type="match status" value="1"/>
</dbReference>
<dbReference type="Pfam" id="PF00144">
    <property type="entry name" value="Beta-lactamase"/>
    <property type="match status" value="1"/>
</dbReference>
<feature type="domain" description="Beta-lactamase-related" evidence="1">
    <location>
        <begin position="15"/>
        <end position="377"/>
    </location>
</feature>
<dbReference type="AlphaFoldDB" id="A0A6G4WNR3"/>
<dbReference type="RefSeq" id="WP_165034175.1">
    <property type="nucleotide sequence ID" value="NZ_JAAKZF010000138.1"/>
</dbReference>
<evidence type="ECO:0000259" key="1">
    <source>
        <dbReference type="Pfam" id="PF00144"/>
    </source>
</evidence>
<keyword evidence="3" id="KW-1185">Reference proteome</keyword>
<evidence type="ECO:0000313" key="2">
    <source>
        <dbReference type="EMBL" id="NGO55833.1"/>
    </source>
</evidence>